<dbReference type="EMBL" id="GBXM01101904">
    <property type="protein sequence ID" value="JAH06673.1"/>
    <property type="molecule type" value="Transcribed_RNA"/>
</dbReference>
<feature type="chain" id="PRO_5002431039" evidence="1">
    <location>
        <begin position="22"/>
        <end position="41"/>
    </location>
</feature>
<protein>
    <submittedName>
        <fullName evidence="2">Uncharacterized protein</fullName>
    </submittedName>
</protein>
<dbReference type="AlphaFoldDB" id="A0A0E9PS29"/>
<proteinExistence type="predicted"/>
<sequence>MRCFCTHSEFILLLLSAVTSSMSSMKTSEPVSVAAIACPKP</sequence>
<accession>A0A0E9PS29</accession>
<name>A0A0E9PS29_ANGAN</name>
<organism evidence="2">
    <name type="scientific">Anguilla anguilla</name>
    <name type="common">European freshwater eel</name>
    <name type="synonym">Muraena anguilla</name>
    <dbReference type="NCBI Taxonomy" id="7936"/>
    <lineage>
        <taxon>Eukaryota</taxon>
        <taxon>Metazoa</taxon>
        <taxon>Chordata</taxon>
        <taxon>Craniata</taxon>
        <taxon>Vertebrata</taxon>
        <taxon>Euteleostomi</taxon>
        <taxon>Actinopterygii</taxon>
        <taxon>Neopterygii</taxon>
        <taxon>Teleostei</taxon>
        <taxon>Anguilliformes</taxon>
        <taxon>Anguillidae</taxon>
        <taxon>Anguilla</taxon>
    </lineage>
</organism>
<keyword evidence="1" id="KW-0732">Signal</keyword>
<reference evidence="2" key="1">
    <citation type="submission" date="2014-11" db="EMBL/GenBank/DDBJ databases">
        <authorList>
            <person name="Amaro Gonzalez C."/>
        </authorList>
    </citation>
    <scope>NUCLEOTIDE SEQUENCE</scope>
</reference>
<reference evidence="2" key="2">
    <citation type="journal article" date="2015" name="Fish Shellfish Immunol.">
        <title>Early steps in the European eel (Anguilla anguilla)-Vibrio vulnificus interaction in the gills: Role of the RtxA13 toxin.</title>
        <authorList>
            <person name="Callol A."/>
            <person name="Pajuelo D."/>
            <person name="Ebbesson L."/>
            <person name="Teles M."/>
            <person name="MacKenzie S."/>
            <person name="Amaro C."/>
        </authorList>
    </citation>
    <scope>NUCLEOTIDE SEQUENCE</scope>
</reference>
<evidence type="ECO:0000313" key="2">
    <source>
        <dbReference type="EMBL" id="JAH06673.1"/>
    </source>
</evidence>
<feature type="signal peptide" evidence="1">
    <location>
        <begin position="1"/>
        <end position="21"/>
    </location>
</feature>
<evidence type="ECO:0000256" key="1">
    <source>
        <dbReference type="SAM" id="SignalP"/>
    </source>
</evidence>